<dbReference type="InterPro" id="IPR011992">
    <property type="entry name" value="EF-hand-dom_pair"/>
</dbReference>
<dbReference type="AlphaFoldDB" id="A0A1V9Y4Q8"/>
<evidence type="ECO:0000313" key="6">
    <source>
        <dbReference type="EMBL" id="OQR80699.1"/>
    </source>
</evidence>
<dbReference type="SMART" id="SM00054">
    <property type="entry name" value="EFh"/>
    <property type="match status" value="7"/>
</dbReference>
<dbReference type="Pfam" id="PF13202">
    <property type="entry name" value="EF-hand_5"/>
    <property type="match status" value="1"/>
</dbReference>
<evidence type="ECO:0000259" key="5">
    <source>
        <dbReference type="PROSITE" id="PS50222"/>
    </source>
</evidence>
<feature type="domain" description="EF-hand" evidence="5">
    <location>
        <begin position="1070"/>
        <end position="1105"/>
    </location>
</feature>
<dbReference type="STRING" id="1202772.A0A1V9Y4Q8"/>
<dbReference type="InterPro" id="IPR051581">
    <property type="entry name" value="Ca-bind"/>
</dbReference>
<dbReference type="GO" id="GO:0005509">
    <property type="term" value="F:calcium ion binding"/>
    <property type="evidence" value="ECO:0007669"/>
    <property type="project" value="InterPro"/>
</dbReference>
<name>A0A1V9Y4Q8_ACHHY</name>
<dbReference type="InterPro" id="IPR018247">
    <property type="entry name" value="EF_Hand_1_Ca_BS"/>
</dbReference>
<feature type="domain" description="EF-hand" evidence="5">
    <location>
        <begin position="1034"/>
        <end position="1069"/>
    </location>
</feature>
<keyword evidence="3" id="KW-0106">Calcium</keyword>
<feature type="compositionally biased region" description="Pro residues" evidence="4">
    <location>
        <begin position="291"/>
        <end position="325"/>
    </location>
</feature>
<dbReference type="PANTHER" id="PTHR34524:SF6">
    <property type="entry name" value="CALCYPHOSINE LIKE"/>
    <property type="match status" value="1"/>
</dbReference>
<feature type="region of interest" description="Disordered" evidence="4">
    <location>
        <begin position="1106"/>
        <end position="1131"/>
    </location>
</feature>
<dbReference type="PANTHER" id="PTHR34524">
    <property type="entry name" value="CALCYPHOSIN"/>
    <property type="match status" value="1"/>
</dbReference>
<comment type="caution">
    <text evidence="6">The sequence shown here is derived from an EMBL/GenBank/DDBJ whole genome shotgun (WGS) entry which is preliminary data.</text>
</comment>
<accession>A0A1V9Y4Q8</accession>
<organism evidence="6 7">
    <name type="scientific">Achlya hypogyna</name>
    <name type="common">Oomycete</name>
    <name type="synonym">Protoachlya hypogyna</name>
    <dbReference type="NCBI Taxonomy" id="1202772"/>
    <lineage>
        <taxon>Eukaryota</taxon>
        <taxon>Sar</taxon>
        <taxon>Stramenopiles</taxon>
        <taxon>Oomycota</taxon>
        <taxon>Saprolegniomycetes</taxon>
        <taxon>Saprolegniales</taxon>
        <taxon>Achlyaceae</taxon>
        <taxon>Achlya</taxon>
    </lineage>
</organism>
<evidence type="ECO:0000256" key="1">
    <source>
        <dbReference type="ARBA" id="ARBA00022723"/>
    </source>
</evidence>
<evidence type="ECO:0000313" key="7">
    <source>
        <dbReference type="Proteomes" id="UP000243579"/>
    </source>
</evidence>
<dbReference type="EMBL" id="JNBR01002880">
    <property type="protein sequence ID" value="OQR80699.1"/>
    <property type="molecule type" value="Genomic_DNA"/>
</dbReference>
<keyword evidence="1" id="KW-0479">Metal-binding</keyword>
<evidence type="ECO:0000256" key="3">
    <source>
        <dbReference type="ARBA" id="ARBA00022837"/>
    </source>
</evidence>
<gene>
    <name evidence="6" type="ORF">ACHHYP_17290</name>
</gene>
<evidence type="ECO:0000256" key="2">
    <source>
        <dbReference type="ARBA" id="ARBA00022737"/>
    </source>
</evidence>
<evidence type="ECO:0000256" key="4">
    <source>
        <dbReference type="SAM" id="MobiDB-lite"/>
    </source>
</evidence>
<dbReference type="InterPro" id="IPR002048">
    <property type="entry name" value="EF_hand_dom"/>
</dbReference>
<dbReference type="Gene3D" id="1.10.238.10">
    <property type="entry name" value="EF-hand"/>
    <property type="match status" value="3"/>
</dbReference>
<dbReference type="CDD" id="cd00051">
    <property type="entry name" value="EFh"/>
    <property type="match status" value="1"/>
</dbReference>
<feature type="domain" description="EF-hand" evidence="5">
    <location>
        <begin position="986"/>
        <end position="1021"/>
    </location>
</feature>
<keyword evidence="7" id="KW-1185">Reference proteome</keyword>
<reference evidence="6 7" key="1">
    <citation type="journal article" date="2014" name="Genome Biol. Evol.">
        <title>The secreted proteins of Achlya hypogyna and Thraustotheca clavata identify the ancestral oomycete secretome and reveal gene acquisitions by horizontal gene transfer.</title>
        <authorList>
            <person name="Misner I."/>
            <person name="Blouin N."/>
            <person name="Leonard G."/>
            <person name="Richards T.A."/>
            <person name="Lane C.E."/>
        </authorList>
    </citation>
    <scope>NUCLEOTIDE SEQUENCE [LARGE SCALE GENOMIC DNA]</scope>
    <source>
        <strain evidence="6 7">ATCC 48635</strain>
    </source>
</reference>
<feature type="compositionally biased region" description="Acidic residues" evidence="4">
    <location>
        <begin position="1106"/>
        <end position="1118"/>
    </location>
</feature>
<protein>
    <recommendedName>
        <fullName evidence="5">EF-hand domain-containing protein</fullName>
    </recommendedName>
</protein>
<dbReference type="PROSITE" id="PS00018">
    <property type="entry name" value="EF_HAND_1"/>
    <property type="match status" value="4"/>
</dbReference>
<proteinExistence type="predicted"/>
<keyword evidence="2" id="KW-0677">Repeat</keyword>
<sequence length="1131" mass="123909">MAASSCYHTACVSVRAASGLPPYCRQVFLQFVYELSSGKRVSSKCPPADTSSGPSTVLACWKDIAVCVPTTNPFVSVEVWHAHSSHDLFLGCANIALAKDSSTPEMGPVWVGVNAARYEGVHTPAMSLEVVVTYIQSSPLYRTKDAPEVPSIADPAFRFRVPYLDINWADVVATNVSEIFFLGTTDRLEELKSTVLYGNTCAMLDVAIDKDHEKAFQMCQYSAQYLQSCIDFLTQRQALYTNSRDELVTRQEELRRRRRAKKQHVAALRQQSADCDVLLAAYDAVSKTLPPLEPTPPTPLPPTPISPTPTSPTPSFPMDTAPPAPAADESSPLKATAMLTTYEERMEKQRLAKAATRTERIEAEKRRLIETMTAQARQREWREALLARDEALVHARACQLQHWFRHLTDRRKAARAQAEFCAACRIQAVARRYLAVAVAVRLRMKRAEERATAEVAAVQRQQALHTLEIRRGEAEAKALEPVLVLWADLRAAFVAARRDGVDIFAFFDPRGAGVVNRAGFRDQLRRLGFDVPRSIVRRLIQQIHMRCGATSEHLIFDEKQFLRAFDLEGISLPPAPRLSLAPVVPVVAAAETPATPTETPAVPSEGDDPSTSIEYMSHVLHELRQRIVDAARARLGLDPSASFATMRSAFAGLFATFDTDASGDLPFASFRSCLATALDVRLDDKVWAVVEGSLDVDGSDSISIAEFVSFAFASAEPEELGVLGYRLRDAILQRVKAARKVAGSLEAAVQTVFHPLYKRPTDAAPVGHFCAVLHKLHLGYQPAQLSRLVTRLDQVCAPSVYLPIDASQDGDHTISLDELLRWLKLRSGPRTEPADAQPRLSVSSLVVKQVRDAIVGLAGTRHGGSVAALFEAVDANLSKQLSAAELHAYLKAHEAAPLPRSAIDAAVLCMDASGNGVVSRDELVAFCCEAVDGEEVGVLAEQCRGLLATMDLPDLTAWFEAMDSMRRGTVRLPEVKKGLRKLGCKLPEHALDAVLQRLDADRSGGISKQELLRWVHPVRDIEVLLALLEGSRRLQEASVDALLATMDADGNGLVGIDELHAGLNLYGLHLQRAEAALLLEEFDIDNDGILNPAELAAILTSHDGYDGEAFDEHDDTGDQDDHGYDEGFEED</sequence>
<dbReference type="Proteomes" id="UP000243579">
    <property type="component" value="Unassembled WGS sequence"/>
</dbReference>
<dbReference type="PROSITE" id="PS50222">
    <property type="entry name" value="EF_HAND_2"/>
    <property type="match status" value="3"/>
</dbReference>
<feature type="region of interest" description="Disordered" evidence="4">
    <location>
        <begin position="289"/>
        <end position="332"/>
    </location>
</feature>
<dbReference type="SUPFAM" id="SSF47473">
    <property type="entry name" value="EF-hand"/>
    <property type="match status" value="2"/>
</dbReference>
<dbReference type="OrthoDB" id="26525at2759"/>